<feature type="region of interest" description="Disordered" evidence="1">
    <location>
        <begin position="413"/>
        <end position="446"/>
    </location>
</feature>
<feature type="non-terminal residue" evidence="2">
    <location>
        <position position="1"/>
    </location>
</feature>
<dbReference type="AlphaFoldDB" id="A0A6A5WB22"/>
<evidence type="ECO:0000313" key="3">
    <source>
        <dbReference type="Proteomes" id="UP000799779"/>
    </source>
</evidence>
<dbReference type="EMBL" id="ML977602">
    <property type="protein sequence ID" value="KAF1998617.1"/>
    <property type="molecule type" value="Genomic_DNA"/>
</dbReference>
<evidence type="ECO:0000256" key="1">
    <source>
        <dbReference type="SAM" id="MobiDB-lite"/>
    </source>
</evidence>
<dbReference type="OrthoDB" id="5393654at2759"/>
<evidence type="ECO:0008006" key="4">
    <source>
        <dbReference type="Google" id="ProtNLM"/>
    </source>
</evidence>
<keyword evidence="3" id="KW-1185">Reference proteome</keyword>
<reference evidence="2" key="1">
    <citation type="journal article" date="2020" name="Stud. Mycol.">
        <title>101 Dothideomycetes genomes: a test case for predicting lifestyles and emergence of pathogens.</title>
        <authorList>
            <person name="Haridas S."/>
            <person name="Albert R."/>
            <person name="Binder M."/>
            <person name="Bloem J."/>
            <person name="Labutti K."/>
            <person name="Salamov A."/>
            <person name="Andreopoulos B."/>
            <person name="Baker S."/>
            <person name="Barry K."/>
            <person name="Bills G."/>
            <person name="Bluhm B."/>
            <person name="Cannon C."/>
            <person name="Castanera R."/>
            <person name="Culley D."/>
            <person name="Daum C."/>
            <person name="Ezra D."/>
            <person name="Gonzalez J."/>
            <person name="Henrissat B."/>
            <person name="Kuo A."/>
            <person name="Liang C."/>
            <person name="Lipzen A."/>
            <person name="Lutzoni F."/>
            <person name="Magnuson J."/>
            <person name="Mondo S."/>
            <person name="Nolan M."/>
            <person name="Ohm R."/>
            <person name="Pangilinan J."/>
            <person name="Park H.-J."/>
            <person name="Ramirez L."/>
            <person name="Alfaro M."/>
            <person name="Sun H."/>
            <person name="Tritt A."/>
            <person name="Yoshinaga Y."/>
            <person name="Zwiers L.-H."/>
            <person name="Turgeon B."/>
            <person name="Goodwin S."/>
            <person name="Spatafora J."/>
            <person name="Crous P."/>
            <person name="Grigoriev I."/>
        </authorList>
    </citation>
    <scope>NUCLEOTIDE SEQUENCE</scope>
    <source>
        <strain evidence="2">CBS 123094</strain>
    </source>
</reference>
<name>A0A6A5WB22_9PLEO</name>
<organism evidence="2 3">
    <name type="scientific">Amniculicola lignicola CBS 123094</name>
    <dbReference type="NCBI Taxonomy" id="1392246"/>
    <lineage>
        <taxon>Eukaryota</taxon>
        <taxon>Fungi</taxon>
        <taxon>Dikarya</taxon>
        <taxon>Ascomycota</taxon>
        <taxon>Pezizomycotina</taxon>
        <taxon>Dothideomycetes</taxon>
        <taxon>Pleosporomycetidae</taxon>
        <taxon>Pleosporales</taxon>
        <taxon>Amniculicolaceae</taxon>
        <taxon>Amniculicola</taxon>
    </lineage>
</organism>
<feature type="non-terminal residue" evidence="2">
    <location>
        <position position="466"/>
    </location>
</feature>
<protein>
    <recommendedName>
        <fullName evidence="4">Geranylgeranyl pyrophosphate synthetase</fullName>
    </recommendedName>
</protein>
<gene>
    <name evidence="2" type="ORF">P154DRAFT_408136</name>
</gene>
<dbReference type="Proteomes" id="UP000799779">
    <property type="component" value="Unassembled WGS sequence"/>
</dbReference>
<dbReference type="PANTHER" id="PTHR35179:SF2">
    <property type="entry name" value="START DOMAIN-CONTAINING PROTEIN"/>
    <property type="match status" value="1"/>
</dbReference>
<feature type="compositionally biased region" description="Acidic residues" evidence="1">
    <location>
        <begin position="427"/>
        <end position="441"/>
    </location>
</feature>
<feature type="region of interest" description="Disordered" evidence="1">
    <location>
        <begin position="1"/>
        <end position="28"/>
    </location>
</feature>
<proteinExistence type="predicted"/>
<dbReference type="PANTHER" id="PTHR35179">
    <property type="entry name" value="PROTEIN CBG02620"/>
    <property type="match status" value="1"/>
</dbReference>
<evidence type="ECO:0000313" key="2">
    <source>
        <dbReference type="EMBL" id="KAF1998617.1"/>
    </source>
</evidence>
<sequence>SARGGWAGRGQYFPKGGGGAHTFTVPDTHKNPLGDIVTTISVSDLNEPPKRFKDTAKISDCQYVASYNWLAEISPTIAVPGQPAAWTPLKEPRRLKEDSGDYFRDINSAMLPSHPAEPAVKVVLESDPGIPLSGVDIFACGSTFGNLLRLVQSVPKGFRFGVEVIGGTVFFSRKENDPRELLEGVRGYGHTFPEAYTTWEGAVKGSQTHQRIIQYGFGGLKCLVRFECDGYIKDLASSDVALASTLDFKTTDYDLHQTLQATMITQPPQTIGDDVTIKCGGTVVPQKSIFDLKTRSHRKKESFTIDEFIPQLWVKQIPNFIVAFHQSGLFRDPEIHNVKDDILKWEADKQADLQRLAVLIHKIVDIAHIHDDELLEVYRAENSSDLQIRRQYGEGSQTLSPVTKAAWVQRSDFGHTDTAGGQHEESDPYEDDWHDGDDWDAASDGSERDFTACSADDCGYCGKCSY</sequence>
<accession>A0A6A5WB22</accession>